<evidence type="ECO:0000313" key="1">
    <source>
        <dbReference type="EMBL" id="MFC3927165.1"/>
    </source>
</evidence>
<dbReference type="SUPFAM" id="SSF53067">
    <property type="entry name" value="Actin-like ATPase domain"/>
    <property type="match status" value="1"/>
</dbReference>
<dbReference type="RefSeq" id="WP_380424370.1">
    <property type="nucleotide sequence ID" value="NZ_JBHRZV010000003.1"/>
</dbReference>
<keyword evidence="2" id="KW-1185">Reference proteome</keyword>
<sequence length="43" mass="4887">MKKIFVMNFGATSSKIAYFEDDQCLYKENLTHPADQLAACETI</sequence>
<dbReference type="Proteomes" id="UP001595807">
    <property type="component" value="Unassembled WGS sequence"/>
</dbReference>
<name>A0ABV8CT18_9STRE</name>
<dbReference type="Gene3D" id="3.30.420.40">
    <property type="match status" value="1"/>
</dbReference>
<comment type="caution">
    <text evidence="1">The sequence shown here is derived from an EMBL/GenBank/DDBJ whole genome shotgun (WGS) entry which is preliminary data.</text>
</comment>
<dbReference type="EMBL" id="JBHRZV010000003">
    <property type="protein sequence ID" value="MFC3927165.1"/>
    <property type="molecule type" value="Genomic_DNA"/>
</dbReference>
<accession>A0ABV8CT18</accession>
<organism evidence="1 2">
    <name type="scientific">Streptococcus caprae</name>
    <dbReference type="NCBI Taxonomy" id="1640501"/>
    <lineage>
        <taxon>Bacteria</taxon>
        <taxon>Bacillati</taxon>
        <taxon>Bacillota</taxon>
        <taxon>Bacilli</taxon>
        <taxon>Lactobacillales</taxon>
        <taxon>Streptococcaceae</taxon>
        <taxon>Streptococcus</taxon>
    </lineage>
</organism>
<evidence type="ECO:0000313" key="2">
    <source>
        <dbReference type="Proteomes" id="UP001595807"/>
    </source>
</evidence>
<proteinExistence type="predicted"/>
<protein>
    <recommendedName>
        <fullName evidence="3">Butyrate kinase</fullName>
    </recommendedName>
</protein>
<dbReference type="InterPro" id="IPR043129">
    <property type="entry name" value="ATPase_NBD"/>
</dbReference>
<evidence type="ECO:0008006" key="3">
    <source>
        <dbReference type="Google" id="ProtNLM"/>
    </source>
</evidence>
<reference evidence="2" key="1">
    <citation type="journal article" date="2019" name="Int. J. Syst. Evol. Microbiol.">
        <title>The Global Catalogue of Microorganisms (GCM) 10K type strain sequencing project: providing services to taxonomists for standard genome sequencing and annotation.</title>
        <authorList>
            <consortium name="The Broad Institute Genomics Platform"/>
            <consortium name="The Broad Institute Genome Sequencing Center for Infectious Disease"/>
            <person name="Wu L."/>
            <person name="Ma J."/>
        </authorList>
    </citation>
    <scope>NUCLEOTIDE SEQUENCE [LARGE SCALE GENOMIC DNA]</scope>
    <source>
        <strain evidence="2">CCUG 67170</strain>
    </source>
</reference>
<gene>
    <name evidence="1" type="ORF">ACFORF_00760</name>
</gene>